<evidence type="ECO:0000313" key="2">
    <source>
        <dbReference type="EMBL" id="CDF33508.1"/>
    </source>
</evidence>
<dbReference type="EMBL" id="HG001648">
    <property type="protein sequence ID" value="CDF33508.1"/>
    <property type="molecule type" value="Genomic_DNA"/>
</dbReference>
<reference evidence="3" key="1">
    <citation type="journal article" date="2013" name="Proc. Natl. Acad. Sci. U.S.A.">
        <title>Genome structure and metabolic features in the red seaweed Chondrus crispus shed light on evolution of the Archaeplastida.</title>
        <authorList>
            <person name="Collen J."/>
            <person name="Porcel B."/>
            <person name="Carre W."/>
            <person name="Ball S.G."/>
            <person name="Chaparro C."/>
            <person name="Tonon T."/>
            <person name="Barbeyron T."/>
            <person name="Michel G."/>
            <person name="Noel B."/>
            <person name="Valentin K."/>
            <person name="Elias M."/>
            <person name="Artiguenave F."/>
            <person name="Arun A."/>
            <person name="Aury J.M."/>
            <person name="Barbosa-Neto J.F."/>
            <person name="Bothwell J.H."/>
            <person name="Bouget F.Y."/>
            <person name="Brillet L."/>
            <person name="Cabello-Hurtado F."/>
            <person name="Capella-Gutierrez S."/>
            <person name="Charrier B."/>
            <person name="Cladiere L."/>
            <person name="Cock J.M."/>
            <person name="Coelho S.M."/>
            <person name="Colleoni C."/>
            <person name="Czjzek M."/>
            <person name="Da Silva C."/>
            <person name="Delage L."/>
            <person name="Denoeud F."/>
            <person name="Deschamps P."/>
            <person name="Dittami S.M."/>
            <person name="Gabaldon T."/>
            <person name="Gachon C.M."/>
            <person name="Groisillier A."/>
            <person name="Herve C."/>
            <person name="Jabbari K."/>
            <person name="Katinka M."/>
            <person name="Kloareg B."/>
            <person name="Kowalczyk N."/>
            <person name="Labadie K."/>
            <person name="Leblanc C."/>
            <person name="Lopez P.J."/>
            <person name="McLachlan D.H."/>
            <person name="Meslet-Cladiere L."/>
            <person name="Moustafa A."/>
            <person name="Nehr Z."/>
            <person name="Nyvall Collen P."/>
            <person name="Panaud O."/>
            <person name="Partensky F."/>
            <person name="Poulain J."/>
            <person name="Rensing S.A."/>
            <person name="Rousvoal S."/>
            <person name="Samson G."/>
            <person name="Symeonidi A."/>
            <person name="Weissenbach J."/>
            <person name="Zambounis A."/>
            <person name="Wincker P."/>
            <person name="Boyen C."/>
        </authorList>
    </citation>
    <scope>NUCLEOTIDE SEQUENCE [LARGE SCALE GENOMIC DNA]</scope>
    <source>
        <strain evidence="3">cv. Stackhouse</strain>
    </source>
</reference>
<keyword evidence="3" id="KW-1185">Reference proteome</keyword>
<dbReference type="AlphaFoldDB" id="R7Q6S8"/>
<dbReference type="Gramene" id="CDF33508">
    <property type="protein sequence ID" value="CDF33508"/>
    <property type="gene ID" value="CHC_T00002096001"/>
</dbReference>
<name>R7Q6S8_CHOCR</name>
<feature type="region of interest" description="Disordered" evidence="1">
    <location>
        <begin position="1"/>
        <end position="21"/>
    </location>
</feature>
<protein>
    <submittedName>
        <fullName evidence="2">Uncharacterized protein</fullName>
    </submittedName>
</protein>
<evidence type="ECO:0000313" key="3">
    <source>
        <dbReference type="Proteomes" id="UP000012073"/>
    </source>
</evidence>
<dbReference type="RefSeq" id="XP_005713312.1">
    <property type="nucleotide sequence ID" value="XM_005713255.1"/>
</dbReference>
<dbReference type="Proteomes" id="UP000012073">
    <property type="component" value="Unassembled WGS sequence"/>
</dbReference>
<dbReference type="GeneID" id="17321038"/>
<evidence type="ECO:0000256" key="1">
    <source>
        <dbReference type="SAM" id="MobiDB-lite"/>
    </source>
</evidence>
<feature type="region of interest" description="Disordered" evidence="1">
    <location>
        <begin position="46"/>
        <end position="69"/>
    </location>
</feature>
<accession>R7Q6S8</accession>
<organism evidence="2 3">
    <name type="scientific">Chondrus crispus</name>
    <name type="common">Carrageen Irish moss</name>
    <name type="synonym">Polymorpha crispa</name>
    <dbReference type="NCBI Taxonomy" id="2769"/>
    <lineage>
        <taxon>Eukaryota</taxon>
        <taxon>Rhodophyta</taxon>
        <taxon>Florideophyceae</taxon>
        <taxon>Rhodymeniophycidae</taxon>
        <taxon>Gigartinales</taxon>
        <taxon>Gigartinaceae</taxon>
        <taxon>Chondrus</taxon>
    </lineage>
</organism>
<sequence length="130" mass="14121">MTAAGPTTELGPTAAASTTAPHEMVAAAPTRDGAWMTARSCTAARSPMVTGPVSPRMTAPYQTEEEACSSTLPMTLADGARKTSEEMMGFESRRFMTWRWRETGEVGAVRWARVSWWDGAVGDWVTYVAR</sequence>
<gene>
    <name evidence="2" type="ORF">CHC_T00002096001</name>
</gene>
<proteinExistence type="predicted"/>
<dbReference type="KEGG" id="ccp:CHC_T00002096001"/>